<gene>
    <name evidence="1" type="ORF">S03H2_55461</name>
</gene>
<proteinExistence type="predicted"/>
<dbReference type="AlphaFoldDB" id="X1IDK2"/>
<evidence type="ECO:0000313" key="1">
    <source>
        <dbReference type="EMBL" id="GAH80456.1"/>
    </source>
</evidence>
<feature type="non-terminal residue" evidence="1">
    <location>
        <position position="60"/>
    </location>
</feature>
<sequence length="60" mass="6909">MARGFLERLRDGEVLISWGPIHTLLEQESRRNLDQHLAERIMSDPDTSQRVLKALYDAGC</sequence>
<protein>
    <submittedName>
        <fullName evidence="1">Uncharacterized protein</fullName>
    </submittedName>
</protein>
<comment type="caution">
    <text evidence="1">The sequence shown here is derived from an EMBL/GenBank/DDBJ whole genome shotgun (WGS) entry which is preliminary data.</text>
</comment>
<accession>X1IDK2</accession>
<name>X1IDK2_9ZZZZ</name>
<dbReference type="EMBL" id="BARU01035421">
    <property type="protein sequence ID" value="GAH80456.1"/>
    <property type="molecule type" value="Genomic_DNA"/>
</dbReference>
<reference evidence="1" key="1">
    <citation type="journal article" date="2014" name="Front. Microbiol.">
        <title>High frequency of phylogenetically diverse reductive dehalogenase-homologous genes in deep subseafloor sedimentary metagenomes.</title>
        <authorList>
            <person name="Kawai M."/>
            <person name="Futagami T."/>
            <person name="Toyoda A."/>
            <person name="Takaki Y."/>
            <person name="Nishi S."/>
            <person name="Hori S."/>
            <person name="Arai W."/>
            <person name="Tsubouchi T."/>
            <person name="Morono Y."/>
            <person name="Uchiyama I."/>
            <person name="Ito T."/>
            <person name="Fujiyama A."/>
            <person name="Inagaki F."/>
            <person name="Takami H."/>
        </authorList>
    </citation>
    <scope>NUCLEOTIDE SEQUENCE</scope>
    <source>
        <strain evidence="1">Expedition CK06-06</strain>
    </source>
</reference>
<organism evidence="1">
    <name type="scientific">marine sediment metagenome</name>
    <dbReference type="NCBI Taxonomy" id="412755"/>
    <lineage>
        <taxon>unclassified sequences</taxon>
        <taxon>metagenomes</taxon>
        <taxon>ecological metagenomes</taxon>
    </lineage>
</organism>